<name>A0A438KD77_VITVI</name>
<reference evidence="3 4" key="1">
    <citation type="journal article" date="2018" name="PLoS Genet.">
        <title>Population sequencing reveals clonal diversity and ancestral inbreeding in the grapevine cultivar Chardonnay.</title>
        <authorList>
            <person name="Roach M.J."/>
            <person name="Johnson D.L."/>
            <person name="Bohlmann J."/>
            <person name="van Vuuren H.J."/>
            <person name="Jones S.J."/>
            <person name="Pretorius I.S."/>
            <person name="Schmidt S.A."/>
            <person name="Borneman A.R."/>
        </authorList>
    </citation>
    <scope>NUCLEOTIDE SEQUENCE [LARGE SCALE GENOMIC DNA]</scope>
    <source>
        <strain evidence="4">cv. Chardonnay</strain>
        <tissue evidence="3">Leaf</tissue>
    </source>
</reference>
<feature type="repeat" description="PPR" evidence="2">
    <location>
        <begin position="107"/>
        <end position="141"/>
    </location>
</feature>
<dbReference type="Proteomes" id="UP000288805">
    <property type="component" value="Unassembled WGS sequence"/>
</dbReference>
<evidence type="ECO:0000313" key="4">
    <source>
        <dbReference type="Proteomes" id="UP000288805"/>
    </source>
</evidence>
<dbReference type="Pfam" id="PF01535">
    <property type="entry name" value="PPR"/>
    <property type="match status" value="2"/>
</dbReference>
<dbReference type="InterPro" id="IPR011990">
    <property type="entry name" value="TPR-like_helical_dom_sf"/>
</dbReference>
<dbReference type="InterPro" id="IPR002885">
    <property type="entry name" value="PPR_rpt"/>
</dbReference>
<dbReference type="InterPro" id="IPR046960">
    <property type="entry name" value="PPR_At4g14850-like_plant"/>
</dbReference>
<dbReference type="EMBL" id="QGNW01000009">
    <property type="protein sequence ID" value="RVX19167.1"/>
    <property type="molecule type" value="Genomic_DNA"/>
</dbReference>
<keyword evidence="1" id="KW-0677">Repeat</keyword>
<accession>A0A438KD77</accession>
<dbReference type="PANTHER" id="PTHR47926">
    <property type="entry name" value="PENTATRICOPEPTIDE REPEAT-CONTAINING PROTEIN"/>
    <property type="match status" value="1"/>
</dbReference>
<dbReference type="Gene3D" id="1.25.40.10">
    <property type="entry name" value="Tetratricopeptide repeat domain"/>
    <property type="match status" value="1"/>
</dbReference>
<evidence type="ECO:0000313" key="3">
    <source>
        <dbReference type="EMBL" id="RVX19167.1"/>
    </source>
</evidence>
<sequence length="155" mass="17558">MQNEGVIPGKFTFPCAIKACLDALEIKKIHGLLFKFGLELDVFIGSALVNCYLKFGLMEHTQVAFEELPIRDVVIWDDMVNGYAQIGQFEMCIEDALEIFEMMRGKDIFSWNSIVSVHEECGDHDGTLRLLDRMVGARIQLDLVTITIILQFALI</sequence>
<organism evidence="3 4">
    <name type="scientific">Vitis vinifera</name>
    <name type="common">Grape</name>
    <dbReference type="NCBI Taxonomy" id="29760"/>
    <lineage>
        <taxon>Eukaryota</taxon>
        <taxon>Viridiplantae</taxon>
        <taxon>Streptophyta</taxon>
        <taxon>Embryophyta</taxon>
        <taxon>Tracheophyta</taxon>
        <taxon>Spermatophyta</taxon>
        <taxon>Magnoliopsida</taxon>
        <taxon>eudicotyledons</taxon>
        <taxon>Gunneridae</taxon>
        <taxon>Pentapetalae</taxon>
        <taxon>rosids</taxon>
        <taxon>Vitales</taxon>
        <taxon>Vitaceae</taxon>
        <taxon>Viteae</taxon>
        <taxon>Vitis</taxon>
    </lineage>
</organism>
<protein>
    <submittedName>
        <fullName evidence="3">Pentatricopeptide repeat-containing protein</fullName>
    </submittedName>
</protein>
<comment type="caution">
    <text evidence="3">The sequence shown here is derived from an EMBL/GenBank/DDBJ whole genome shotgun (WGS) entry which is preliminary data.</text>
</comment>
<proteinExistence type="predicted"/>
<gene>
    <name evidence="3" type="primary">PCMP-E31_7</name>
    <name evidence="3" type="ORF">CK203_008517</name>
</gene>
<dbReference type="PROSITE" id="PS51375">
    <property type="entry name" value="PPR"/>
    <property type="match status" value="1"/>
</dbReference>
<dbReference type="AlphaFoldDB" id="A0A438KD77"/>
<dbReference type="GO" id="GO:0003723">
    <property type="term" value="F:RNA binding"/>
    <property type="evidence" value="ECO:0007669"/>
    <property type="project" value="InterPro"/>
</dbReference>
<evidence type="ECO:0000256" key="1">
    <source>
        <dbReference type="ARBA" id="ARBA00022737"/>
    </source>
</evidence>
<evidence type="ECO:0000256" key="2">
    <source>
        <dbReference type="PROSITE-ProRule" id="PRU00708"/>
    </source>
</evidence>
<dbReference type="GO" id="GO:0009451">
    <property type="term" value="P:RNA modification"/>
    <property type="evidence" value="ECO:0007669"/>
    <property type="project" value="InterPro"/>
</dbReference>